<dbReference type="STRING" id="74649.A0A2P6QAY2"/>
<organism evidence="2 3">
    <name type="scientific">Rosa chinensis</name>
    <name type="common">China rose</name>
    <dbReference type="NCBI Taxonomy" id="74649"/>
    <lineage>
        <taxon>Eukaryota</taxon>
        <taxon>Viridiplantae</taxon>
        <taxon>Streptophyta</taxon>
        <taxon>Embryophyta</taxon>
        <taxon>Tracheophyta</taxon>
        <taxon>Spermatophyta</taxon>
        <taxon>Magnoliopsida</taxon>
        <taxon>eudicotyledons</taxon>
        <taxon>Gunneridae</taxon>
        <taxon>Pentapetalae</taxon>
        <taxon>rosids</taxon>
        <taxon>fabids</taxon>
        <taxon>Rosales</taxon>
        <taxon>Rosaceae</taxon>
        <taxon>Rosoideae</taxon>
        <taxon>Rosoideae incertae sedis</taxon>
        <taxon>Rosa</taxon>
    </lineage>
</organism>
<dbReference type="EMBL" id="PDCK01000043">
    <property type="protein sequence ID" value="PRQ31336.1"/>
    <property type="molecule type" value="Genomic_DNA"/>
</dbReference>
<dbReference type="AlphaFoldDB" id="A0A2P6QAY2"/>
<dbReference type="Proteomes" id="UP000238479">
    <property type="component" value="Chromosome 5"/>
</dbReference>
<keyword evidence="3" id="KW-1185">Reference proteome</keyword>
<name>A0A2P6QAY2_ROSCH</name>
<proteinExistence type="predicted"/>
<evidence type="ECO:0000313" key="2">
    <source>
        <dbReference type="EMBL" id="PRQ31336.1"/>
    </source>
</evidence>
<keyword evidence="2" id="KW-0238">DNA-binding</keyword>
<sequence length="60" mass="6678">MGSRGVITDKWSMRVLWACAIGSAISLYFVAAERQAQNRERMLAESLKAMEEESRNAADA</sequence>
<evidence type="ECO:0000256" key="1">
    <source>
        <dbReference type="SAM" id="Phobius"/>
    </source>
</evidence>
<dbReference type="GO" id="GO:0003677">
    <property type="term" value="F:DNA binding"/>
    <property type="evidence" value="ECO:0007669"/>
    <property type="project" value="UniProtKB-KW"/>
</dbReference>
<dbReference type="OrthoDB" id="1660066at2759"/>
<gene>
    <name evidence="2" type="ORF">RchiOBHm_Chr5g0034341</name>
</gene>
<feature type="transmembrane region" description="Helical" evidence="1">
    <location>
        <begin position="15"/>
        <end position="32"/>
    </location>
</feature>
<keyword evidence="1" id="KW-0812">Transmembrane</keyword>
<dbReference type="Gramene" id="PRQ31336">
    <property type="protein sequence ID" value="PRQ31336"/>
    <property type="gene ID" value="RchiOBHm_Chr5g0034341"/>
</dbReference>
<keyword evidence="1" id="KW-0472">Membrane</keyword>
<protein>
    <submittedName>
        <fullName evidence="2">Putative winged helix-turn-helix DNA-binding domain-containing protein</fullName>
    </submittedName>
</protein>
<dbReference type="OMA" id="SMRVLWA"/>
<reference evidence="2 3" key="1">
    <citation type="journal article" date="2018" name="Nat. Genet.">
        <title>The Rosa genome provides new insights in the design of modern roses.</title>
        <authorList>
            <person name="Bendahmane M."/>
        </authorList>
    </citation>
    <scope>NUCLEOTIDE SEQUENCE [LARGE SCALE GENOMIC DNA]</scope>
    <source>
        <strain evidence="3">cv. Old Blush</strain>
    </source>
</reference>
<comment type="caution">
    <text evidence="2">The sequence shown here is derived from an EMBL/GenBank/DDBJ whole genome shotgun (WGS) entry which is preliminary data.</text>
</comment>
<evidence type="ECO:0000313" key="3">
    <source>
        <dbReference type="Proteomes" id="UP000238479"/>
    </source>
</evidence>
<keyword evidence="1" id="KW-1133">Transmembrane helix</keyword>
<accession>A0A2P6QAY2</accession>